<dbReference type="InParanoid" id="A0A059A8E4"/>
<feature type="transmembrane region" description="Helical" evidence="1">
    <location>
        <begin position="102"/>
        <end position="121"/>
    </location>
</feature>
<organism evidence="2">
    <name type="scientific">Eucalyptus grandis</name>
    <name type="common">Flooded gum</name>
    <dbReference type="NCBI Taxonomy" id="71139"/>
    <lineage>
        <taxon>Eukaryota</taxon>
        <taxon>Viridiplantae</taxon>
        <taxon>Streptophyta</taxon>
        <taxon>Embryophyta</taxon>
        <taxon>Tracheophyta</taxon>
        <taxon>Spermatophyta</taxon>
        <taxon>Magnoliopsida</taxon>
        <taxon>eudicotyledons</taxon>
        <taxon>Gunneridae</taxon>
        <taxon>Pentapetalae</taxon>
        <taxon>rosids</taxon>
        <taxon>malvids</taxon>
        <taxon>Myrtales</taxon>
        <taxon>Myrtaceae</taxon>
        <taxon>Myrtoideae</taxon>
        <taxon>Eucalypteae</taxon>
        <taxon>Eucalyptus</taxon>
    </lineage>
</organism>
<protein>
    <submittedName>
        <fullName evidence="2">Uncharacterized protein</fullName>
    </submittedName>
</protein>
<accession>A0A059A8E4</accession>
<dbReference type="AlphaFoldDB" id="A0A059A8E4"/>
<gene>
    <name evidence="2" type="ORF">EUGRSUZ_K03440</name>
</gene>
<name>A0A059A8E4_EUCGR</name>
<evidence type="ECO:0000256" key="1">
    <source>
        <dbReference type="SAM" id="Phobius"/>
    </source>
</evidence>
<dbReference type="Gramene" id="KCW49984">
    <property type="protein sequence ID" value="KCW49984"/>
    <property type="gene ID" value="EUGRSUZ_K03440"/>
</dbReference>
<keyword evidence="1" id="KW-0812">Transmembrane</keyword>
<proteinExistence type="predicted"/>
<sequence length="134" mass="14981">MAACIDLLTNSERPIFFHQKSIGSQEDRNLQSTRRGDFKCPSLPPHIFNSNRVFATGFSPYRGFCNSPSHPPGSCEPERNKNCNLAVMGKGMCFACEESSEFPGLLVALVIAMALMLTCYATPRRRPVIVRYVY</sequence>
<evidence type="ECO:0000313" key="2">
    <source>
        <dbReference type="EMBL" id="KCW49984.1"/>
    </source>
</evidence>
<keyword evidence="1" id="KW-1133">Transmembrane helix</keyword>
<reference evidence="2" key="1">
    <citation type="submission" date="2013-07" db="EMBL/GenBank/DDBJ databases">
        <title>The genome of Eucalyptus grandis.</title>
        <authorList>
            <person name="Schmutz J."/>
            <person name="Hayes R."/>
            <person name="Myburg A."/>
            <person name="Tuskan G."/>
            <person name="Grattapaglia D."/>
            <person name="Rokhsar D.S."/>
        </authorList>
    </citation>
    <scope>NUCLEOTIDE SEQUENCE</scope>
    <source>
        <tissue evidence="2">Leaf extractions</tissue>
    </source>
</reference>
<keyword evidence="1" id="KW-0472">Membrane</keyword>
<dbReference type="EMBL" id="KK198763">
    <property type="protein sequence ID" value="KCW49984.1"/>
    <property type="molecule type" value="Genomic_DNA"/>
</dbReference>